<gene>
    <name evidence="1" type="ORF">ACFPIH_27760</name>
</gene>
<comment type="caution">
    <text evidence="1">The sequence shown here is derived from an EMBL/GenBank/DDBJ whole genome shotgun (WGS) entry which is preliminary data.</text>
</comment>
<keyword evidence="2" id="KW-1185">Reference proteome</keyword>
<dbReference type="EMBL" id="JBHSFK010000019">
    <property type="protein sequence ID" value="MFC4503265.1"/>
    <property type="molecule type" value="Genomic_DNA"/>
</dbReference>
<protein>
    <submittedName>
        <fullName evidence="1">Uncharacterized protein</fullName>
    </submittedName>
</protein>
<reference evidence="2" key="1">
    <citation type="journal article" date="2019" name="Int. J. Syst. Evol. Microbiol.">
        <title>The Global Catalogue of Microorganisms (GCM) 10K type strain sequencing project: providing services to taxonomists for standard genome sequencing and annotation.</title>
        <authorList>
            <consortium name="The Broad Institute Genomics Platform"/>
            <consortium name="The Broad Institute Genome Sequencing Center for Infectious Disease"/>
            <person name="Wu L."/>
            <person name="Ma J."/>
        </authorList>
    </citation>
    <scope>NUCLEOTIDE SEQUENCE [LARGE SCALE GENOMIC DNA]</scope>
    <source>
        <strain evidence="2">CGMCC 4.7177</strain>
    </source>
</reference>
<name>A0ABV9AVD1_9ACTN</name>
<sequence>MPNLKGWFAGSRLVQSWLGWPVPAAVRLASLPQLRELVAAANARGYSRKAQGLDLEAGKTFAVVPYLQESSPEESWMCLIVALAHSMVLEPGVRPECEFGRLDIATADLEKLPVATPGERDQLLHWMAWEAYRGRD</sequence>
<accession>A0ABV9AVD1</accession>
<evidence type="ECO:0000313" key="1">
    <source>
        <dbReference type="EMBL" id="MFC4503265.1"/>
    </source>
</evidence>
<dbReference type="Proteomes" id="UP001595839">
    <property type="component" value="Unassembled WGS sequence"/>
</dbReference>
<organism evidence="1 2">
    <name type="scientific">Streptomyces vulcanius</name>
    <dbReference type="NCBI Taxonomy" id="1441876"/>
    <lineage>
        <taxon>Bacteria</taxon>
        <taxon>Bacillati</taxon>
        <taxon>Actinomycetota</taxon>
        <taxon>Actinomycetes</taxon>
        <taxon>Kitasatosporales</taxon>
        <taxon>Streptomycetaceae</taxon>
        <taxon>Streptomyces</taxon>
    </lineage>
</organism>
<proteinExistence type="predicted"/>
<evidence type="ECO:0000313" key="2">
    <source>
        <dbReference type="Proteomes" id="UP001595839"/>
    </source>
</evidence>
<dbReference type="RefSeq" id="WP_381172976.1">
    <property type="nucleotide sequence ID" value="NZ_JBHSFK010000019.1"/>
</dbReference>